<keyword evidence="3" id="KW-0804">Transcription</keyword>
<dbReference type="EMBL" id="JACHVQ010000002">
    <property type="protein sequence ID" value="MBB2892769.1"/>
    <property type="molecule type" value="Genomic_DNA"/>
</dbReference>
<evidence type="ECO:0000256" key="1">
    <source>
        <dbReference type="ARBA" id="ARBA00023015"/>
    </source>
</evidence>
<dbReference type="GO" id="GO:0003700">
    <property type="term" value="F:DNA-binding transcription factor activity"/>
    <property type="evidence" value="ECO:0007669"/>
    <property type="project" value="TreeGrafter"/>
</dbReference>
<sequence length="349" mass="36670">MTGRLARIAEHAGVSEATVSRVLNNKSNVAEETRAAVLTSIDVLGFERPSHLRSRMGAGPVGLIVPELTNPVFPLFAQVIQQRLAAKGFTAVLCTQAPGGVAEEDYLPMLLDHDVCGIIFVSGKHAESNSDISAYQKLLAEGVPIVMINGHRPEIAAPSLSTDERAAVALAFDHLVQLGHERIGLATGQPRYVPSIRKVAEFERQVAAAGMEKLIEQTWFTVEGGELAGRSLIAQGATGIICGSDLMALGVMRAATQLGLTVPTDLSVIGYDGSDITKYTGPPLTTIRQDVATMSAAAADALAELVKGHPQPSGDALFAPELLVRGSTGRAPYLTGVRHDPRTEAGGVG</sequence>
<dbReference type="PROSITE" id="PS50932">
    <property type="entry name" value="HTH_LACI_2"/>
    <property type="match status" value="1"/>
</dbReference>
<keyword evidence="2 5" id="KW-0238">DNA-binding</keyword>
<evidence type="ECO:0000256" key="3">
    <source>
        <dbReference type="ARBA" id="ARBA00023163"/>
    </source>
</evidence>
<dbReference type="CDD" id="cd01392">
    <property type="entry name" value="HTH_LacI"/>
    <property type="match status" value="1"/>
</dbReference>
<keyword evidence="1" id="KW-0805">Transcription regulation</keyword>
<dbReference type="InterPro" id="IPR028082">
    <property type="entry name" value="Peripla_BP_I"/>
</dbReference>
<evidence type="ECO:0000313" key="6">
    <source>
        <dbReference type="Proteomes" id="UP000559182"/>
    </source>
</evidence>
<accession>A0A839N7N6</accession>
<comment type="caution">
    <text evidence="5">The sequence shown here is derived from an EMBL/GenBank/DDBJ whole genome shotgun (WGS) entry which is preliminary data.</text>
</comment>
<dbReference type="Gene3D" id="3.40.50.2300">
    <property type="match status" value="2"/>
</dbReference>
<dbReference type="Gene3D" id="1.10.260.40">
    <property type="entry name" value="lambda repressor-like DNA-binding domains"/>
    <property type="match status" value="1"/>
</dbReference>
<dbReference type="GO" id="GO:0000976">
    <property type="term" value="F:transcription cis-regulatory region binding"/>
    <property type="evidence" value="ECO:0007669"/>
    <property type="project" value="TreeGrafter"/>
</dbReference>
<reference evidence="5 6" key="1">
    <citation type="submission" date="2020-08" db="EMBL/GenBank/DDBJ databases">
        <title>Sequencing the genomes of 1000 actinobacteria strains.</title>
        <authorList>
            <person name="Klenk H.-P."/>
        </authorList>
    </citation>
    <scope>NUCLEOTIDE SEQUENCE [LARGE SCALE GENOMIC DNA]</scope>
    <source>
        <strain evidence="5 6">DSM 105369</strain>
    </source>
</reference>
<dbReference type="Proteomes" id="UP000559182">
    <property type="component" value="Unassembled WGS sequence"/>
</dbReference>
<proteinExistence type="predicted"/>
<dbReference type="SMART" id="SM00354">
    <property type="entry name" value="HTH_LACI"/>
    <property type="match status" value="1"/>
</dbReference>
<evidence type="ECO:0000256" key="2">
    <source>
        <dbReference type="ARBA" id="ARBA00023125"/>
    </source>
</evidence>
<gene>
    <name evidence="5" type="ORF">FHU39_002787</name>
</gene>
<dbReference type="InterPro" id="IPR046335">
    <property type="entry name" value="LacI/GalR-like_sensor"/>
</dbReference>
<dbReference type="InterPro" id="IPR000843">
    <property type="entry name" value="HTH_LacI"/>
</dbReference>
<organism evidence="5 6">
    <name type="scientific">Flexivirga oryzae</name>
    <dbReference type="NCBI Taxonomy" id="1794944"/>
    <lineage>
        <taxon>Bacteria</taxon>
        <taxon>Bacillati</taxon>
        <taxon>Actinomycetota</taxon>
        <taxon>Actinomycetes</taxon>
        <taxon>Micrococcales</taxon>
        <taxon>Dermacoccaceae</taxon>
        <taxon>Flexivirga</taxon>
    </lineage>
</organism>
<dbReference type="Pfam" id="PF00356">
    <property type="entry name" value="LacI"/>
    <property type="match status" value="1"/>
</dbReference>
<dbReference type="PANTHER" id="PTHR30146:SF153">
    <property type="entry name" value="LACTOSE OPERON REPRESSOR"/>
    <property type="match status" value="1"/>
</dbReference>
<feature type="domain" description="HTH lacI-type" evidence="4">
    <location>
        <begin position="1"/>
        <end position="58"/>
    </location>
</feature>
<name>A0A839N7N6_9MICO</name>
<protein>
    <submittedName>
        <fullName evidence="5">DNA-binding LacI/PurR family transcriptional regulator</fullName>
    </submittedName>
</protein>
<evidence type="ECO:0000313" key="5">
    <source>
        <dbReference type="EMBL" id="MBB2892769.1"/>
    </source>
</evidence>
<evidence type="ECO:0000259" key="4">
    <source>
        <dbReference type="PROSITE" id="PS50932"/>
    </source>
</evidence>
<dbReference type="PANTHER" id="PTHR30146">
    <property type="entry name" value="LACI-RELATED TRANSCRIPTIONAL REPRESSOR"/>
    <property type="match status" value="1"/>
</dbReference>
<keyword evidence="6" id="KW-1185">Reference proteome</keyword>
<dbReference type="SUPFAM" id="SSF53822">
    <property type="entry name" value="Periplasmic binding protein-like I"/>
    <property type="match status" value="1"/>
</dbReference>
<dbReference type="RefSeq" id="WP_183321174.1">
    <property type="nucleotide sequence ID" value="NZ_JACHVQ010000002.1"/>
</dbReference>
<dbReference type="InterPro" id="IPR010982">
    <property type="entry name" value="Lambda_DNA-bd_dom_sf"/>
</dbReference>
<dbReference type="AlphaFoldDB" id="A0A839N7N6"/>
<dbReference type="SUPFAM" id="SSF47413">
    <property type="entry name" value="lambda repressor-like DNA-binding domains"/>
    <property type="match status" value="1"/>
</dbReference>
<dbReference type="Pfam" id="PF13377">
    <property type="entry name" value="Peripla_BP_3"/>
    <property type="match status" value="1"/>
</dbReference>